<evidence type="ECO:0000256" key="7">
    <source>
        <dbReference type="ARBA" id="ARBA00023128"/>
    </source>
</evidence>
<dbReference type="InterPro" id="IPR000872">
    <property type="entry name" value="Tafazzin"/>
</dbReference>
<feature type="domain" description="Phospholipid/glycerol acyltransferase" evidence="14">
    <location>
        <begin position="85"/>
        <end position="209"/>
    </location>
</feature>
<evidence type="ECO:0000256" key="2">
    <source>
        <dbReference type="ARBA" id="ARBA00010524"/>
    </source>
</evidence>
<dbReference type="EMBL" id="OU900100">
    <property type="protein sequence ID" value="CAG9863704.1"/>
    <property type="molecule type" value="Genomic_DNA"/>
</dbReference>
<evidence type="ECO:0000313" key="15">
    <source>
        <dbReference type="EMBL" id="CAG9863704.1"/>
    </source>
</evidence>
<keyword evidence="8" id="KW-0472">Membrane</keyword>
<keyword evidence="3" id="KW-0808">Transferase</keyword>
<evidence type="ECO:0000259" key="14">
    <source>
        <dbReference type="SMART" id="SM00563"/>
    </source>
</evidence>
<dbReference type="AlphaFoldDB" id="A0A9N9TZN8"/>
<evidence type="ECO:0000256" key="9">
    <source>
        <dbReference type="ARBA" id="ARBA00023315"/>
    </source>
</evidence>
<evidence type="ECO:0000256" key="13">
    <source>
        <dbReference type="RuleBase" id="RU365062"/>
    </source>
</evidence>
<keyword evidence="7" id="KW-0496">Mitochondrion</keyword>
<dbReference type="GO" id="GO:0007007">
    <property type="term" value="P:inner mitochondrial membrane organization"/>
    <property type="evidence" value="ECO:0007669"/>
    <property type="project" value="TreeGrafter"/>
</dbReference>
<evidence type="ECO:0000256" key="11">
    <source>
        <dbReference type="ARBA" id="ARBA00047906"/>
    </source>
</evidence>
<dbReference type="GO" id="GO:0005743">
    <property type="term" value="C:mitochondrial inner membrane"/>
    <property type="evidence" value="ECO:0007669"/>
    <property type="project" value="UniProtKB-SubCell"/>
</dbReference>
<keyword evidence="5" id="KW-0999">Mitochondrion inner membrane</keyword>
<dbReference type="SUPFAM" id="SSF69593">
    <property type="entry name" value="Glycerol-3-phosphate (1)-acyltransferase"/>
    <property type="match status" value="1"/>
</dbReference>
<dbReference type="OrthoDB" id="193467at2759"/>
<comment type="catalytic activity">
    <reaction evidence="11">
        <text>1'-[1,2-diacyl-sn-glycero-3-phospho],3'-[1-acyl-sn-glycero-3-phospho]-glycerol + a 1,2-diacyl-sn-glycero-3-phosphocholine = a cardiolipin + a 1-acyl-sn-glycero-3-phosphocholine</text>
        <dbReference type="Rhea" id="RHEA:33731"/>
        <dbReference type="ChEBI" id="CHEBI:57643"/>
        <dbReference type="ChEBI" id="CHEBI:58168"/>
        <dbReference type="ChEBI" id="CHEBI:62237"/>
        <dbReference type="ChEBI" id="CHEBI:64743"/>
    </reaction>
    <physiologicalReaction direction="left-to-right" evidence="11">
        <dbReference type="Rhea" id="RHEA:33732"/>
    </physiologicalReaction>
    <physiologicalReaction direction="right-to-left" evidence="11">
        <dbReference type="Rhea" id="RHEA:33733"/>
    </physiologicalReaction>
</comment>
<proteinExistence type="inferred from homology"/>
<dbReference type="PANTHER" id="PTHR12497:SF0">
    <property type="entry name" value="TAFAZZIN"/>
    <property type="match status" value="1"/>
</dbReference>
<keyword evidence="16" id="KW-1185">Reference proteome</keyword>
<dbReference type="Pfam" id="PF01553">
    <property type="entry name" value="Acyltransferase"/>
    <property type="match status" value="1"/>
</dbReference>
<evidence type="ECO:0000313" key="16">
    <source>
        <dbReference type="Proteomes" id="UP001153712"/>
    </source>
</evidence>
<evidence type="ECO:0000256" key="5">
    <source>
        <dbReference type="ARBA" id="ARBA00022792"/>
    </source>
</evidence>
<evidence type="ECO:0000256" key="10">
    <source>
        <dbReference type="ARBA" id="ARBA00024323"/>
    </source>
</evidence>
<protein>
    <recommendedName>
        <fullName evidence="13">Tafazzin family protein</fullName>
    </recommendedName>
</protein>
<dbReference type="PRINTS" id="PR00979">
    <property type="entry name" value="TAFAZZIN"/>
</dbReference>
<dbReference type="CDD" id="cd07989">
    <property type="entry name" value="LPLAT_AGPAT-like"/>
    <property type="match status" value="1"/>
</dbReference>
<evidence type="ECO:0000256" key="3">
    <source>
        <dbReference type="ARBA" id="ARBA00022679"/>
    </source>
</evidence>
<gene>
    <name evidence="15" type="ORF">PHYEVI_LOCUS9988</name>
</gene>
<evidence type="ECO:0000256" key="4">
    <source>
        <dbReference type="ARBA" id="ARBA00022787"/>
    </source>
</evidence>
<evidence type="ECO:0000256" key="12">
    <source>
        <dbReference type="ARBA" id="ARBA00049543"/>
    </source>
</evidence>
<evidence type="ECO:0000256" key="1">
    <source>
        <dbReference type="ARBA" id="ARBA00004137"/>
    </source>
</evidence>
<evidence type="ECO:0000256" key="8">
    <source>
        <dbReference type="ARBA" id="ARBA00023136"/>
    </source>
</evidence>
<keyword evidence="9" id="KW-0012">Acyltransferase</keyword>
<dbReference type="PANTHER" id="PTHR12497">
    <property type="entry name" value="TAZ PROTEIN TAFAZZIN"/>
    <property type="match status" value="1"/>
</dbReference>
<accession>A0A9N9TZN8</accession>
<comment type="subcellular location">
    <subcellularLocation>
        <location evidence="1">Mitochondrion inner membrane</location>
        <topology evidence="1">Peripheral membrane protein</topology>
        <orientation evidence="1">Intermembrane side</orientation>
    </subcellularLocation>
    <subcellularLocation>
        <location evidence="10">Mitochondrion outer membrane</location>
        <topology evidence="10">Peripheral membrane protein</topology>
        <orientation evidence="10">Intermembrane side</orientation>
    </subcellularLocation>
</comment>
<reference evidence="15" key="1">
    <citation type="submission" date="2022-01" db="EMBL/GenBank/DDBJ databases">
        <authorList>
            <person name="King R."/>
        </authorList>
    </citation>
    <scope>NUCLEOTIDE SEQUENCE</scope>
</reference>
<keyword evidence="4" id="KW-1000">Mitochondrion outer membrane</keyword>
<name>A0A9N9TZN8_PHYSR</name>
<dbReference type="GO" id="GO:0035965">
    <property type="term" value="P:cardiolipin acyl-chain remodeling"/>
    <property type="evidence" value="ECO:0007669"/>
    <property type="project" value="TreeGrafter"/>
</dbReference>
<dbReference type="SMART" id="SM00563">
    <property type="entry name" value="PlsC"/>
    <property type="match status" value="1"/>
</dbReference>
<dbReference type="InterPro" id="IPR002123">
    <property type="entry name" value="Plipid/glycerol_acylTrfase"/>
</dbReference>
<comment type="catalytic activity">
    <reaction evidence="12">
        <text>1,2-di-(9Z-octadecenoyl)-sn-glycero-3-phosphocholine + 1-hexadecanoyl-sn-glycero-3-phosphocholine = 1-hexadecanoyl-2-(9Z-octadecenoyl)-sn-glycero-3-phosphocholine + 1-(9Z-octadecenoyl)-sn-glycero-3-phosphocholine</text>
        <dbReference type="Rhea" id="RHEA:43816"/>
        <dbReference type="ChEBI" id="CHEBI:28610"/>
        <dbReference type="ChEBI" id="CHEBI:72998"/>
        <dbReference type="ChEBI" id="CHEBI:73001"/>
        <dbReference type="ChEBI" id="CHEBI:74669"/>
    </reaction>
    <physiologicalReaction direction="left-to-right" evidence="12">
        <dbReference type="Rhea" id="RHEA:43817"/>
    </physiologicalReaction>
    <physiologicalReaction direction="right-to-left" evidence="12">
        <dbReference type="Rhea" id="RHEA:43818"/>
    </physiologicalReaction>
</comment>
<comment type="similarity">
    <text evidence="2 13">Belongs to the taffazin family.</text>
</comment>
<sequence>MVSKQKIEKNAVKEILNKMVYNIEWVIPKLRGPSTIWKIASTITIVAVGLFSKLLIRNNILNRTKVHNRHIITNALQNRPKRVPLITVSNHHSCFDDPGIWGTLKLSHLLNPKVIRWSLAAHDICYTCAQHAYFFSLGKCIPVVRGNGVYQEAVDFCIEQLAEGNWVHVFPEGKVNTTKENIRLKWGVGRMIYESPVTPIIIPIWHIGMDDVLPNEPPYILKFGKKLTFNYGQPLDLSDMIAKLKDQKASEEEARKRITDFLQETLLKLKEQTEELHSKNFKVKS</sequence>
<dbReference type="GO" id="GO:0047184">
    <property type="term" value="F:1-acylglycerophosphocholine O-acyltransferase activity"/>
    <property type="evidence" value="ECO:0007669"/>
    <property type="project" value="TreeGrafter"/>
</dbReference>
<dbReference type="GO" id="GO:0005741">
    <property type="term" value="C:mitochondrial outer membrane"/>
    <property type="evidence" value="ECO:0007669"/>
    <property type="project" value="UniProtKB-SubCell"/>
</dbReference>
<keyword evidence="6" id="KW-0443">Lipid metabolism</keyword>
<organism evidence="15 16">
    <name type="scientific">Phyllotreta striolata</name>
    <name type="common">Striped flea beetle</name>
    <name type="synonym">Crioceris striolata</name>
    <dbReference type="NCBI Taxonomy" id="444603"/>
    <lineage>
        <taxon>Eukaryota</taxon>
        <taxon>Metazoa</taxon>
        <taxon>Ecdysozoa</taxon>
        <taxon>Arthropoda</taxon>
        <taxon>Hexapoda</taxon>
        <taxon>Insecta</taxon>
        <taxon>Pterygota</taxon>
        <taxon>Neoptera</taxon>
        <taxon>Endopterygota</taxon>
        <taxon>Coleoptera</taxon>
        <taxon>Polyphaga</taxon>
        <taxon>Cucujiformia</taxon>
        <taxon>Chrysomeloidea</taxon>
        <taxon>Chrysomelidae</taxon>
        <taxon>Galerucinae</taxon>
        <taxon>Alticini</taxon>
        <taxon>Phyllotreta</taxon>
    </lineage>
</organism>
<evidence type="ECO:0000256" key="6">
    <source>
        <dbReference type="ARBA" id="ARBA00023098"/>
    </source>
</evidence>
<dbReference type="Proteomes" id="UP001153712">
    <property type="component" value="Chromosome 7"/>
</dbReference>